<dbReference type="PROSITE" id="PS50975">
    <property type="entry name" value="ATP_GRASP"/>
    <property type="match status" value="1"/>
</dbReference>
<feature type="binding site" evidence="4">
    <location>
        <position position="218"/>
    </location>
    <ligand>
        <name>ATP</name>
        <dbReference type="ChEBI" id="CHEBI:30616"/>
    </ligand>
</feature>
<proteinExistence type="inferred from homology"/>
<organism evidence="6 7">
    <name type="scientific">Endozoicomonas euniceicola</name>
    <dbReference type="NCBI Taxonomy" id="1234143"/>
    <lineage>
        <taxon>Bacteria</taxon>
        <taxon>Pseudomonadati</taxon>
        <taxon>Pseudomonadota</taxon>
        <taxon>Gammaproteobacteria</taxon>
        <taxon>Oceanospirillales</taxon>
        <taxon>Endozoicomonadaceae</taxon>
        <taxon>Endozoicomonas</taxon>
    </lineage>
</organism>
<dbReference type="SUPFAM" id="SSF51246">
    <property type="entry name" value="Rudiment single hybrid motif"/>
    <property type="match status" value="1"/>
</dbReference>
<dbReference type="Pfam" id="PF02222">
    <property type="entry name" value="ATP-grasp"/>
    <property type="match status" value="1"/>
</dbReference>
<keyword evidence="1 4" id="KW-0547">Nucleotide-binding</keyword>
<evidence type="ECO:0000313" key="7">
    <source>
        <dbReference type="Proteomes" id="UP001163255"/>
    </source>
</evidence>
<comment type="caution">
    <text evidence="4">Lacks conserved residue(s) required for the propagation of feature annotation.</text>
</comment>
<evidence type="ECO:0000256" key="4">
    <source>
        <dbReference type="HAMAP-Rule" id="MF_01928"/>
    </source>
</evidence>
<dbReference type="SUPFAM" id="SSF56059">
    <property type="entry name" value="Glutathione synthetase ATP-binding domain-like"/>
    <property type="match status" value="1"/>
</dbReference>
<keyword evidence="2 4" id="KW-0658">Purine biosynthesis</keyword>
<dbReference type="EC" id="6.3.4.18" evidence="4"/>
<dbReference type="InterPro" id="IPR011761">
    <property type="entry name" value="ATP-grasp"/>
</dbReference>
<dbReference type="HAMAP" id="MF_01928">
    <property type="entry name" value="PurK"/>
    <property type="match status" value="1"/>
</dbReference>
<feature type="binding site" evidence="4">
    <location>
        <begin position="272"/>
        <end position="273"/>
    </location>
    <ligand>
        <name>ATP</name>
        <dbReference type="ChEBI" id="CHEBI:30616"/>
    </ligand>
</feature>
<dbReference type="InterPro" id="IPR005875">
    <property type="entry name" value="PurK"/>
</dbReference>
<feature type="domain" description="ATP-grasp" evidence="5">
    <location>
        <begin position="105"/>
        <end position="302"/>
    </location>
</feature>
<feature type="binding site" evidence="4">
    <location>
        <position position="142"/>
    </location>
    <ligand>
        <name>ATP</name>
        <dbReference type="ChEBI" id="CHEBI:30616"/>
    </ligand>
</feature>
<feature type="binding site" evidence="4">
    <location>
        <begin position="187"/>
        <end position="190"/>
    </location>
    <ligand>
        <name>ATP</name>
        <dbReference type="ChEBI" id="CHEBI:30616"/>
    </ligand>
</feature>
<dbReference type="InterPro" id="IPR040686">
    <property type="entry name" value="PurK_C"/>
</dbReference>
<accession>A0ABY6GZZ9</accession>
<dbReference type="InterPro" id="IPR003135">
    <property type="entry name" value="ATP-grasp_carboxylate-amine"/>
</dbReference>
<dbReference type="NCBIfam" id="NF004679">
    <property type="entry name" value="PRK06019.1-5"/>
    <property type="match status" value="1"/>
</dbReference>
<dbReference type="InterPro" id="IPR054350">
    <property type="entry name" value="PurT/PurK_preATP-grasp"/>
</dbReference>
<sequence>MKVGIVGCGQLSRMLALAGWPMGFRFSFLADPDEPVRCIEGLGSVVRLDTTMTARDVYGGLGNPDVITVERESVNVPLLRQLKVFCPVYPDPDIVWAIQNRHREKTLVAGLGIPLSPWEVFREREPVQEAITRIGGLPVVIKSTEEGYDGHNQWIIDSRETLEAFEKEREKLLQGPAAKDPHEWIVEQKIAFDREISVIGARSPDGNILIYTPGENSHNQGILVHSVIPAPDLSGPLHNKARDYIYRLLQETGYVGVLAVECFVAGNELLVNELAPRVHNSGHWTIDGAATSQFENHLRAITSLPLGNTAHQGGVIGMVNLLGQKHSDDSQAPDQLITQGTYLHWYNKTSRPGRKLGHLNILAENEEELSGSFKYLQEAQATIP</sequence>
<dbReference type="Gene3D" id="3.30.470.20">
    <property type="entry name" value="ATP-grasp fold, B domain"/>
    <property type="match status" value="1"/>
</dbReference>
<dbReference type="Gene3D" id="3.40.50.20">
    <property type="match status" value="1"/>
</dbReference>
<keyword evidence="3 4" id="KW-0067">ATP-binding</keyword>
<evidence type="ECO:0000259" key="5">
    <source>
        <dbReference type="PROSITE" id="PS50975"/>
    </source>
</evidence>
<keyword evidence="4 6" id="KW-0436">Ligase</keyword>
<comment type="function">
    <text evidence="4">Catalyzes the ATP-dependent conversion of 5-aminoimidazole ribonucleotide (AIR) and HCO(3)(-) to N5-carboxyaminoimidazole ribonucleotide (N5-CAIR).</text>
</comment>
<protein>
    <recommendedName>
        <fullName evidence="4">N5-carboxyaminoimidazole ribonucleotide synthase</fullName>
        <shortName evidence="4">N5-CAIR synthase</shortName>
        <ecNumber evidence="4">6.3.4.18</ecNumber>
    </recommendedName>
    <alternativeName>
        <fullName evidence="4">5-(carboxyamino)imidazole ribonucleotide synthetase</fullName>
    </alternativeName>
</protein>
<evidence type="ECO:0000256" key="1">
    <source>
        <dbReference type="ARBA" id="ARBA00022741"/>
    </source>
</evidence>
<feature type="binding site" evidence="4">
    <location>
        <position position="101"/>
    </location>
    <ligand>
        <name>ATP</name>
        <dbReference type="ChEBI" id="CHEBI:30616"/>
    </ligand>
</feature>
<dbReference type="PANTHER" id="PTHR11609:SF5">
    <property type="entry name" value="PHOSPHORIBOSYLAMINOIMIDAZOLE CARBOXYLASE"/>
    <property type="match status" value="1"/>
</dbReference>
<comment type="subunit">
    <text evidence="4">Homodimer.</text>
</comment>
<name>A0ABY6GZZ9_9GAMM</name>
<dbReference type="SUPFAM" id="SSF52440">
    <property type="entry name" value="PreATP-grasp domain"/>
    <property type="match status" value="1"/>
</dbReference>
<dbReference type="Pfam" id="PF22660">
    <property type="entry name" value="RS_preATP-grasp-like"/>
    <property type="match status" value="1"/>
</dbReference>
<comment type="similarity">
    <text evidence="4">Belongs to the PurK/PurT family.</text>
</comment>
<keyword evidence="7" id="KW-1185">Reference proteome</keyword>
<dbReference type="Pfam" id="PF17769">
    <property type="entry name" value="PurK_C"/>
    <property type="match status" value="1"/>
</dbReference>
<dbReference type="Gene3D" id="3.30.1490.20">
    <property type="entry name" value="ATP-grasp fold, A domain"/>
    <property type="match status" value="1"/>
</dbReference>
<reference evidence="6" key="1">
    <citation type="submission" date="2022-10" db="EMBL/GenBank/DDBJ databases">
        <title>Completed Genome Sequence of two octocoral isolated bacterium, Endozoicomonas euniceicola EF212T and Endozoicomonas gorgoniicola PS125T.</title>
        <authorList>
            <person name="Chiou Y.-J."/>
            <person name="Chen Y.-H."/>
        </authorList>
    </citation>
    <scope>NUCLEOTIDE SEQUENCE</scope>
    <source>
        <strain evidence="6">EF212</strain>
    </source>
</reference>
<dbReference type="PANTHER" id="PTHR11609">
    <property type="entry name" value="PURINE BIOSYNTHESIS PROTEIN 6/7, PUR6/7"/>
    <property type="match status" value="1"/>
</dbReference>
<feature type="binding site" evidence="4">
    <location>
        <position position="195"/>
    </location>
    <ligand>
        <name>ATP</name>
        <dbReference type="ChEBI" id="CHEBI:30616"/>
    </ligand>
</feature>
<dbReference type="EMBL" id="CP103300">
    <property type="protein sequence ID" value="UYM18152.1"/>
    <property type="molecule type" value="Genomic_DNA"/>
</dbReference>
<comment type="catalytic activity">
    <reaction evidence="4">
        <text>5-amino-1-(5-phospho-beta-D-ribosyl)imidazole + hydrogencarbonate + ATP = 5-carboxyamino-1-(5-phospho-D-ribosyl)imidazole + ADP + phosphate + 2 H(+)</text>
        <dbReference type="Rhea" id="RHEA:19317"/>
        <dbReference type="ChEBI" id="CHEBI:15378"/>
        <dbReference type="ChEBI" id="CHEBI:17544"/>
        <dbReference type="ChEBI" id="CHEBI:30616"/>
        <dbReference type="ChEBI" id="CHEBI:43474"/>
        <dbReference type="ChEBI" id="CHEBI:58730"/>
        <dbReference type="ChEBI" id="CHEBI:137981"/>
        <dbReference type="ChEBI" id="CHEBI:456216"/>
        <dbReference type="EC" id="6.3.4.18"/>
    </reaction>
</comment>
<dbReference type="InterPro" id="IPR011054">
    <property type="entry name" value="Rudment_hybrid_motif"/>
</dbReference>
<comment type="pathway">
    <text evidence="4">Purine metabolism; IMP biosynthesis via de novo pathway; 5-amino-1-(5-phospho-D-ribosyl)imidazole-4-carboxylate from 5-amino-1-(5-phospho-D-ribosyl)imidazole (N5-CAIR route): step 1/2.</text>
</comment>
<dbReference type="Proteomes" id="UP001163255">
    <property type="component" value="Chromosome"/>
</dbReference>
<evidence type="ECO:0000313" key="6">
    <source>
        <dbReference type="EMBL" id="UYM18152.1"/>
    </source>
</evidence>
<dbReference type="GO" id="GO:0034028">
    <property type="term" value="F:5-(carboxyamino)imidazole ribonucleotide synthase activity"/>
    <property type="evidence" value="ECO:0007669"/>
    <property type="project" value="UniProtKB-EC"/>
</dbReference>
<evidence type="ECO:0000256" key="3">
    <source>
        <dbReference type="ARBA" id="ARBA00022840"/>
    </source>
</evidence>
<evidence type="ECO:0000256" key="2">
    <source>
        <dbReference type="ARBA" id="ARBA00022755"/>
    </source>
</evidence>
<dbReference type="InterPro" id="IPR016185">
    <property type="entry name" value="PreATP-grasp_dom_sf"/>
</dbReference>
<dbReference type="InterPro" id="IPR013815">
    <property type="entry name" value="ATP_grasp_subdomain_1"/>
</dbReference>
<dbReference type="RefSeq" id="WP_262600912.1">
    <property type="nucleotide sequence ID" value="NZ_CP103300.1"/>
</dbReference>
<gene>
    <name evidence="4" type="primary">purK</name>
    <name evidence="6" type="ORF">NX720_09665</name>
</gene>